<dbReference type="HOGENOM" id="CLU_083200_0_0_1"/>
<feature type="compositionally biased region" description="Basic and acidic residues" evidence="1">
    <location>
        <begin position="23"/>
        <end position="39"/>
    </location>
</feature>
<dbReference type="PANTHER" id="PTHR32157:SF0">
    <property type="entry name" value="CANCER_TESTIS ANTIGEN FAMILY 47 MEMBER C1"/>
    <property type="match status" value="1"/>
</dbReference>
<evidence type="ECO:0000313" key="3">
    <source>
        <dbReference type="Proteomes" id="UP000001811"/>
    </source>
</evidence>
<reference evidence="2 3" key="1">
    <citation type="journal article" date="2011" name="Nature">
        <title>A high-resolution map of human evolutionary constraint using 29 mammals.</title>
        <authorList>
            <person name="Lindblad-Toh K."/>
            <person name="Garber M."/>
            <person name="Zuk O."/>
            <person name="Lin M.F."/>
            <person name="Parker B.J."/>
            <person name="Washietl S."/>
            <person name="Kheradpour P."/>
            <person name="Ernst J."/>
            <person name="Jordan G."/>
            <person name="Mauceli E."/>
            <person name="Ward L.D."/>
            <person name="Lowe C.B."/>
            <person name="Holloway A.K."/>
            <person name="Clamp M."/>
            <person name="Gnerre S."/>
            <person name="Alfoldi J."/>
            <person name="Beal K."/>
            <person name="Chang J."/>
            <person name="Clawson H."/>
            <person name="Cuff J."/>
            <person name="Di Palma F."/>
            <person name="Fitzgerald S."/>
            <person name="Flicek P."/>
            <person name="Guttman M."/>
            <person name="Hubisz M.J."/>
            <person name="Jaffe D.B."/>
            <person name="Jungreis I."/>
            <person name="Kent W.J."/>
            <person name="Kostka D."/>
            <person name="Lara M."/>
            <person name="Martins A.L."/>
            <person name="Massingham T."/>
            <person name="Moltke I."/>
            <person name="Raney B.J."/>
            <person name="Rasmussen M.D."/>
            <person name="Robinson J."/>
            <person name="Stark A."/>
            <person name="Vilella A.J."/>
            <person name="Wen J."/>
            <person name="Xie X."/>
            <person name="Zody M.C."/>
            <person name="Baldwin J."/>
            <person name="Bloom T."/>
            <person name="Chin C.W."/>
            <person name="Heiman D."/>
            <person name="Nicol R."/>
            <person name="Nusbaum C."/>
            <person name="Young S."/>
            <person name="Wilkinson J."/>
            <person name="Worley K.C."/>
            <person name="Kovar C.L."/>
            <person name="Muzny D.M."/>
            <person name="Gibbs R.A."/>
            <person name="Cree A."/>
            <person name="Dihn H.H."/>
            <person name="Fowler G."/>
            <person name="Jhangiani S."/>
            <person name="Joshi V."/>
            <person name="Lee S."/>
            <person name="Lewis L.R."/>
            <person name="Nazareth L.V."/>
            <person name="Okwuonu G."/>
            <person name="Santibanez J."/>
            <person name="Warren W.C."/>
            <person name="Mardis E.R."/>
            <person name="Weinstock G.M."/>
            <person name="Wilson R.K."/>
            <person name="Delehaunty K."/>
            <person name="Dooling D."/>
            <person name="Fronik C."/>
            <person name="Fulton L."/>
            <person name="Fulton B."/>
            <person name="Graves T."/>
            <person name="Minx P."/>
            <person name="Sodergren E."/>
            <person name="Birney E."/>
            <person name="Margulies E.H."/>
            <person name="Herrero J."/>
            <person name="Green E.D."/>
            <person name="Haussler D."/>
            <person name="Siepel A."/>
            <person name="Goldman N."/>
            <person name="Pollard K.S."/>
            <person name="Pedersen J.S."/>
            <person name="Lander E.S."/>
            <person name="Kellis M."/>
        </authorList>
    </citation>
    <scope>NUCLEOTIDE SEQUENCE [LARGE SCALE GENOMIC DNA]</scope>
    <source>
        <strain evidence="2 3">Thorbecke inbred</strain>
    </source>
</reference>
<dbReference type="PaxDb" id="9986-ENSOCUP00000018592"/>
<dbReference type="STRING" id="9986.ENSOCUP00000018592"/>
<reference evidence="2" key="2">
    <citation type="submission" date="2025-08" db="UniProtKB">
        <authorList>
            <consortium name="Ensembl"/>
        </authorList>
    </citation>
    <scope>IDENTIFICATION</scope>
    <source>
        <strain evidence="2">Thorbecke</strain>
    </source>
</reference>
<dbReference type="AlphaFoldDB" id="G1TNL7"/>
<reference evidence="2" key="3">
    <citation type="submission" date="2025-09" db="UniProtKB">
        <authorList>
            <consortium name="Ensembl"/>
        </authorList>
    </citation>
    <scope>IDENTIFICATION</scope>
    <source>
        <strain evidence="2">Thorbecke</strain>
    </source>
</reference>
<evidence type="ECO:0000256" key="1">
    <source>
        <dbReference type="SAM" id="MobiDB-lite"/>
    </source>
</evidence>
<dbReference type="Bgee" id="ENSOCUG00000021455">
    <property type="expression patterns" value="Expressed in testis"/>
</dbReference>
<dbReference type="OrthoDB" id="9838467at2759"/>
<evidence type="ECO:0000313" key="2">
    <source>
        <dbReference type="Ensembl" id="ENSOCUP00000018592.2"/>
    </source>
</evidence>
<keyword evidence="3" id="KW-1185">Reference proteome</keyword>
<protein>
    <recommendedName>
        <fullName evidence="4">Cancer/testis antigen 47A</fullName>
    </recommendedName>
</protein>
<feature type="compositionally biased region" description="Acidic residues" evidence="1">
    <location>
        <begin position="250"/>
        <end position="260"/>
    </location>
</feature>
<feature type="region of interest" description="Disordered" evidence="1">
    <location>
        <begin position="1"/>
        <end position="88"/>
    </location>
</feature>
<dbReference type="eggNOG" id="ENOG502TF73">
    <property type="taxonomic scope" value="Eukaryota"/>
</dbReference>
<feature type="compositionally biased region" description="Low complexity" evidence="1">
    <location>
        <begin position="41"/>
        <end position="55"/>
    </location>
</feature>
<proteinExistence type="predicted"/>
<gene>
    <name evidence="2" type="primary">CT47C1</name>
</gene>
<feature type="compositionally biased region" description="Acidic residues" evidence="1">
    <location>
        <begin position="61"/>
        <end position="88"/>
    </location>
</feature>
<feature type="compositionally biased region" description="Basic and acidic residues" evidence="1">
    <location>
        <begin position="261"/>
        <end position="281"/>
    </location>
</feature>
<feature type="compositionally biased region" description="Basic and acidic residues" evidence="1">
    <location>
        <begin position="1"/>
        <end position="10"/>
    </location>
</feature>
<dbReference type="InterPro" id="IPR028930">
    <property type="entry name" value="CT47"/>
</dbReference>
<feature type="region of interest" description="Disordered" evidence="1">
    <location>
        <begin position="210"/>
        <end position="308"/>
    </location>
</feature>
<dbReference type="RefSeq" id="XP_051683299.1">
    <property type="nucleotide sequence ID" value="XM_051827339.2"/>
</dbReference>
<dbReference type="OMA" id="EDASWET"/>
<dbReference type="GeneID" id="100352800"/>
<feature type="compositionally biased region" description="Low complexity" evidence="1">
    <location>
        <begin position="210"/>
        <end position="249"/>
    </location>
</feature>
<dbReference type="EMBL" id="AAGW02041608">
    <property type="status" value="NOT_ANNOTATED_CDS"/>
    <property type="molecule type" value="Genomic_DNA"/>
</dbReference>
<accession>G1TNL7</accession>
<dbReference type="Ensembl" id="ENSOCUT00000021024.3">
    <property type="protein sequence ID" value="ENSOCUP00000018592.2"/>
    <property type="gene ID" value="ENSOCUG00000021455.3"/>
</dbReference>
<dbReference type="GeneTree" id="ENSGT00390000002253"/>
<organism evidence="2 3">
    <name type="scientific">Oryctolagus cuniculus</name>
    <name type="common">Rabbit</name>
    <dbReference type="NCBI Taxonomy" id="9986"/>
    <lineage>
        <taxon>Eukaryota</taxon>
        <taxon>Metazoa</taxon>
        <taxon>Chordata</taxon>
        <taxon>Craniata</taxon>
        <taxon>Vertebrata</taxon>
        <taxon>Euteleostomi</taxon>
        <taxon>Mammalia</taxon>
        <taxon>Eutheria</taxon>
        <taxon>Euarchontoglires</taxon>
        <taxon>Glires</taxon>
        <taxon>Lagomorpha</taxon>
        <taxon>Leporidae</taxon>
        <taxon>Oryctolagus</taxon>
    </lineage>
</organism>
<dbReference type="Pfam" id="PF15623">
    <property type="entry name" value="CT47"/>
    <property type="match status" value="1"/>
</dbReference>
<dbReference type="InParanoid" id="G1TNL7"/>
<dbReference type="PANTHER" id="PTHR32157">
    <property type="entry name" value="GENE 6268-RELATED"/>
    <property type="match status" value="1"/>
</dbReference>
<sequence length="308" mass="32408">MSATGDRDLPQEGQEGLASLAGDHAEAAEADSEVGRHLSSEGGEVAPAAGEAGFAGPEGGPGEEAEERVEGEQEEIVAGSEEDSDIGPADEEEYLAAAARGMDVVVDARRFPMAGFRWMFLDLVHSLLHRIYYNDHILVRPHRGRMIVRHETPAAANSAELPVLQVPELPRVRPAFNLGEGDVPSLPSVAAIQDLEDTVVAQVSEEAKDGATAAAKPAEEATGGAVEEAAESAAQDAAGEAAEGAAGPEEVTEWDEGAVSEEEKAEKEENEKNIEEQKEGPENDADPGDGKSSCISHSNSIFPMCYKE</sequence>
<evidence type="ECO:0008006" key="4">
    <source>
        <dbReference type="Google" id="ProtNLM"/>
    </source>
</evidence>
<dbReference type="Proteomes" id="UP000001811">
    <property type="component" value="Chromosome X"/>
</dbReference>
<name>G1TNL7_RABIT</name>